<keyword evidence="2" id="KW-1185">Reference proteome</keyword>
<dbReference type="Proteomes" id="UP000308705">
    <property type="component" value="Unassembled WGS sequence"/>
</dbReference>
<protein>
    <submittedName>
        <fullName evidence="1">Uncharacterized protein</fullName>
    </submittedName>
</protein>
<dbReference type="OrthoDB" id="9892396at2"/>
<gene>
    <name evidence="1" type="ORF">FDA94_24980</name>
</gene>
<sequence length="176" mass="20135">MTLRDIRNRVRGWLGLRPVHGPLIELALNYVPPPEVVAAMAAETAYLRGALARWTPEIDDEVDVLEKEAELDDRFPPTHREYLQLLWESILWPSIERRDTATLTRISGLVIDLISVPGMDYLESMTREVILESLGFYYGEIHEVLPEELKRAAERYHGPNSYSPAADPNAPLFPNW</sequence>
<evidence type="ECO:0000313" key="1">
    <source>
        <dbReference type="EMBL" id="TKK85647.1"/>
    </source>
</evidence>
<evidence type="ECO:0000313" key="2">
    <source>
        <dbReference type="Proteomes" id="UP000308705"/>
    </source>
</evidence>
<accession>A0A4U3MD15</accession>
<dbReference type="EMBL" id="SZQA01000026">
    <property type="protein sequence ID" value="TKK85647.1"/>
    <property type="molecule type" value="Genomic_DNA"/>
</dbReference>
<comment type="caution">
    <text evidence="1">The sequence shown here is derived from an EMBL/GenBank/DDBJ whole genome shotgun (WGS) entry which is preliminary data.</text>
</comment>
<organism evidence="1 2">
    <name type="scientific">Herbidospora galbida</name>
    <dbReference type="NCBI Taxonomy" id="2575442"/>
    <lineage>
        <taxon>Bacteria</taxon>
        <taxon>Bacillati</taxon>
        <taxon>Actinomycetota</taxon>
        <taxon>Actinomycetes</taxon>
        <taxon>Streptosporangiales</taxon>
        <taxon>Streptosporangiaceae</taxon>
        <taxon>Herbidospora</taxon>
    </lineage>
</organism>
<name>A0A4U3MD15_9ACTN</name>
<dbReference type="RefSeq" id="WP_137249511.1">
    <property type="nucleotide sequence ID" value="NZ_SZQA01000026.1"/>
</dbReference>
<dbReference type="AlphaFoldDB" id="A0A4U3MD15"/>
<proteinExistence type="predicted"/>
<reference evidence="1 2" key="1">
    <citation type="submission" date="2019-04" db="EMBL/GenBank/DDBJ databases">
        <title>Herbidospora sp. NEAU-GS14.nov., a novel actinomycete isolated from soil.</title>
        <authorList>
            <person name="Han L."/>
        </authorList>
    </citation>
    <scope>NUCLEOTIDE SEQUENCE [LARGE SCALE GENOMIC DNA]</scope>
    <source>
        <strain evidence="1 2">NEAU-GS14</strain>
    </source>
</reference>